<dbReference type="EMBL" id="VIEB01000095">
    <property type="protein sequence ID" value="TQE06851.1"/>
    <property type="molecule type" value="Genomic_DNA"/>
</dbReference>
<feature type="compositionally biased region" description="Polar residues" evidence="1">
    <location>
        <begin position="13"/>
        <end position="22"/>
    </location>
</feature>
<evidence type="ECO:0000256" key="1">
    <source>
        <dbReference type="SAM" id="MobiDB-lite"/>
    </source>
</evidence>
<proteinExistence type="predicted"/>
<reference evidence="2 3" key="1">
    <citation type="journal article" date="2019" name="G3 (Bethesda)">
        <title>Sequencing of a Wild Apple (Malus baccata) Genome Unravels the Differences Between Cultivated and Wild Apple Species Regarding Disease Resistance and Cold Tolerance.</title>
        <authorList>
            <person name="Chen X."/>
        </authorList>
    </citation>
    <scope>NUCLEOTIDE SEQUENCE [LARGE SCALE GENOMIC DNA]</scope>
    <source>
        <strain evidence="3">cv. Shandingzi</strain>
        <tissue evidence="2">Leaves</tissue>
    </source>
</reference>
<protein>
    <submittedName>
        <fullName evidence="2">Uncharacterized protein</fullName>
    </submittedName>
</protein>
<dbReference type="Proteomes" id="UP000315295">
    <property type="component" value="Unassembled WGS sequence"/>
</dbReference>
<sequence>MNSISGKEDDWTTLPSRTRSSTQNLLLRMSWSWKLLRTMTYKFGDVAKVEGGGEEGESEGEVGI</sequence>
<feature type="compositionally biased region" description="Basic and acidic residues" evidence="1">
    <location>
        <begin position="1"/>
        <end position="10"/>
    </location>
</feature>
<name>A0A540N717_MALBA</name>
<accession>A0A540N717</accession>
<gene>
    <name evidence="2" type="ORF">C1H46_007489</name>
</gene>
<dbReference type="AlphaFoldDB" id="A0A540N717"/>
<feature type="region of interest" description="Disordered" evidence="1">
    <location>
        <begin position="1"/>
        <end position="22"/>
    </location>
</feature>
<evidence type="ECO:0000313" key="2">
    <source>
        <dbReference type="EMBL" id="TQE06851.1"/>
    </source>
</evidence>
<keyword evidence="3" id="KW-1185">Reference proteome</keyword>
<comment type="caution">
    <text evidence="2">The sequence shown here is derived from an EMBL/GenBank/DDBJ whole genome shotgun (WGS) entry which is preliminary data.</text>
</comment>
<organism evidence="2 3">
    <name type="scientific">Malus baccata</name>
    <name type="common">Siberian crab apple</name>
    <name type="synonym">Pyrus baccata</name>
    <dbReference type="NCBI Taxonomy" id="106549"/>
    <lineage>
        <taxon>Eukaryota</taxon>
        <taxon>Viridiplantae</taxon>
        <taxon>Streptophyta</taxon>
        <taxon>Embryophyta</taxon>
        <taxon>Tracheophyta</taxon>
        <taxon>Spermatophyta</taxon>
        <taxon>Magnoliopsida</taxon>
        <taxon>eudicotyledons</taxon>
        <taxon>Gunneridae</taxon>
        <taxon>Pentapetalae</taxon>
        <taxon>rosids</taxon>
        <taxon>fabids</taxon>
        <taxon>Rosales</taxon>
        <taxon>Rosaceae</taxon>
        <taxon>Amygdaloideae</taxon>
        <taxon>Maleae</taxon>
        <taxon>Malus</taxon>
    </lineage>
</organism>
<evidence type="ECO:0000313" key="3">
    <source>
        <dbReference type="Proteomes" id="UP000315295"/>
    </source>
</evidence>